<gene>
    <name evidence="2" type="ORF">CEXT_534211</name>
</gene>
<feature type="compositionally biased region" description="Polar residues" evidence="1">
    <location>
        <begin position="1"/>
        <end position="12"/>
    </location>
</feature>
<dbReference type="Proteomes" id="UP001054945">
    <property type="component" value="Unassembled WGS sequence"/>
</dbReference>
<accession>A0AAV4QNR6</accession>
<protein>
    <submittedName>
        <fullName evidence="2">Uncharacterized protein</fullName>
    </submittedName>
</protein>
<reference evidence="2 3" key="1">
    <citation type="submission" date="2021-06" db="EMBL/GenBank/DDBJ databases">
        <title>Caerostris extrusa draft genome.</title>
        <authorList>
            <person name="Kono N."/>
            <person name="Arakawa K."/>
        </authorList>
    </citation>
    <scope>NUCLEOTIDE SEQUENCE [LARGE SCALE GENOMIC DNA]</scope>
</reference>
<sequence length="94" mass="10199">MTAPEAQSQLSKNKSRARGMSPDRLPNREAYLQTLITVDALLTHVTWAAFIGGGSAVPKRGEAFLARRKLLINALVPTEECSNSVMESPLPPSH</sequence>
<proteinExistence type="predicted"/>
<evidence type="ECO:0000313" key="3">
    <source>
        <dbReference type="Proteomes" id="UP001054945"/>
    </source>
</evidence>
<evidence type="ECO:0000313" key="2">
    <source>
        <dbReference type="EMBL" id="GIY10840.1"/>
    </source>
</evidence>
<organism evidence="2 3">
    <name type="scientific">Caerostris extrusa</name>
    <name type="common">Bark spider</name>
    <name type="synonym">Caerostris bankana</name>
    <dbReference type="NCBI Taxonomy" id="172846"/>
    <lineage>
        <taxon>Eukaryota</taxon>
        <taxon>Metazoa</taxon>
        <taxon>Ecdysozoa</taxon>
        <taxon>Arthropoda</taxon>
        <taxon>Chelicerata</taxon>
        <taxon>Arachnida</taxon>
        <taxon>Araneae</taxon>
        <taxon>Araneomorphae</taxon>
        <taxon>Entelegynae</taxon>
        <taxon>Araneoidea</taxon>
        <taxon>Araneidae</taxon>
        <taxon>Caerostris</taxon>
    </lineage>
</organism>
<dbReference type="EMBL" id="BPLR01006568">
    <property type="protein sequence ID" value="GIY10840.1"/>
    <property type="molecule type" value="Genomic_DNA"/>
</dbReference>
<comment type="caution">
    <text evidence="2">The sequence shown here is derived from an EMBL/GenBank/DDBJ whole genome shotgun (WGS) entry which is preliminary data.</text>
</comment>
<name>A0AAV4QNR6_CAEEX</name>
<feature type="region of interest" description="Disordered" evidence="1">
    <location>
        <begin position="1"/>
        <end position="25"/>
    </location>
</feature>
<dbReference type="AlphaFoldDB" id="A0AAV4QNR6"/>
<evidence type="ECO:0000256" key="1">
    <source>
        <dbReference type="SAM" id="MobiDB-lite"/>
    </source>
</evidence>
<keyword evidence="3" id="KW-1185">Reference proteome</keyword>